<dbReference type="KEGG" id="rvi:RVIR1_06480"/>
<organism evidence="11 12">
    <name type="scientific">Candidatus Rickettsiella viridis</name>
    <dbReference type="NCBI Taxonomy" id="676208"/>
    <lineage>
        <taxon>Bacteria</taxon>
        <taxon>Pseudomonadati</taxon>
        <taxon>Pseudomonadota</taxon>
        <taxon>Gammaproteobacteria</taxon>
        <taxon>Legionellales</taxon>
        <taxon>Coxiellaceae</taxon>
        <taxon>Rickettsiella</taxon>
    </lineage>
</organism>
<accession>A0A2Z5UU25</accession>
<dbReference type="UniPathway" id="UPA00070">
    <property type="reaction ID" value="UER00119"/>
</dbReference>
<dbReference type="PANTHER" id="PTHR19278">
    <property type="entry name" value="OROTATE PHOSPHORIBOSYLTRANSFERASE"/>
    <property type="match status" value="1"/>
</dbReference>
<name>A0A2Z5UU25_9COXI</name>
<keyword evidence="4 9" id="KW-0808">Transferase</keyword>
<comment type="function">
    <text evidence="9">Catalyzes the transfer of a ribosyl phosphate group from 5-phosphoribose 1-diphosphate to orotate, leading to the formation of orotidine monophosphate (OMP).</text>
</comment>
<dbReference type="CDD" id="cd06223">
    <property type="entry name" value="PRTases_typeI"/>
    <property type="match status" value="1"/>
</dbReference>
<comment type="pathway">
    <text evidence="1">Pyrimidine metabolism; UMP biosynthesis via de novo pathway; UMP from orotate: step 2/2.</text>
</comment>
<feature type="domain" description="Phosphoribosyltransferase" evidence="10">
    <location>
        <begin position="54"/>
        <end position="156"/>
    </location>
</feature>
<keyword evidence="5" id="KW-0210">Decarboxylase</keyword>
<dbReference type="InterPro" id="IPR004467">
    <property type="entry name" value="Or_phspho_trans_dom"/>
</dbReference>
<dbReference type="NCBIfam" id="NF010382">
    <property type="entry name" value="PRK13809.1"/>
    <property type="match status" value="1"/>
</dbReference>
<feature type="binding site" description="in other chain" evidence="9">
    <location>
        <position position="26"/>
    </location>
    <ligand>
        <name>5-phospho-alpha-D-ribose 1-diphosphate</name>
        <dbReference type="ChEBI" id="CHEBI:58017"/>
        <note>ligand shared between dimeric partners</note>
    </ligand>
</feature>
<dbReference type="NCBIfam" id="TIGR00336">
    <property type="entry name" value="pyrE"/>
    <property type="match status" value="1"/>
</dbReference>
<dbReference type="GO" id="GO:0019856">
    <property type="term" value="P:pyrimidine nucleobase biosynthetic process"/>
    <property type="evidence" value="ECO:0007669"/>
    <property type="project" value="TreeGrafter"/>
</dbReference>
<evidence type="ECO:0000256" key="4">
    <source>
        <dbReference type="ARBA" id="ARBA00022679"/>
    </source>
</evidence>
<dbReference type="GO" id="GO:0004588">
    <property type="term" value="F:orotate phosphoribosyltransferase activity"/>
    <property type="evidence" value="ECO:0007669"/>
    <property type="project" value="UniProtKB-UniRule"/>
</dbReference>
<dbReference type="OrthoDB" id="9779060at2"/>
<evidence type="ECO:0000259" key="10">
    <source>
        <dbReference type="Pfam" id="PF00156"/>
    </source>
</evidence>
<evidence type="ECO:0000313" key="11">
    <source>
        <dbReference type="EMBL" id="BBB15146.1"/>
    </source>
</evidence>
<keyword evidence="9" id="KW-0460">Magnesium</keyword>
<keyword evidence="6 9" id="KW-0665">Pyrimidine biosynthesis</keyword>
<keyword evidence="7" id="KW-0456">Lyase</keyword>
<dbReference type="HAMAP" id="MF_01208">
    <property type="entry name" value="PyrE"/>
    <property type="match status" value="1"/>
</dbReference>
<evidence type="ECO:0000256" key="1">
    <source>
        <dbReference type="ARBA" id="ARBA00004861"/>
    </source>
</evidence>
<dbReference type="PANTHER" id="PTHR19278:SF9">
    <property type="entry name" value="URIDINE 5'-MONOPHOSPHATE SYNTHASE"/>
    <property type="match status" value="1"/>
</dbReference>
<dbReference type="EMBL" id="AP018005">
    <property type="protein sequence ID" value="BBB15146.1"/>
    <property type="molecule type" value="Genomic_DNA"/>
</dbReference>
<dbReference type="Proteomes" id="UP000282483">
    <property type="component" value="Chromosome"/>
</dbReference>
<dbReference type="FunFam" id="3.40.50.2020:FF:000025">
    <property type="entry name" value="Uridine monophosphate synthetase"/>
    <property type="match status" value="1"/>
</dbReference>
<feature type="binding site" evidence="9">
    <location>
        <position position="92"/>
    </location>
    <ligand>
        <name>5-phospho-alpha-D-ribose 1-diphosphate</name>
        <dbReference type="ChEBI" id="CHEBI:58017"/>
        <note>ligand shared between dimeric partners</note>
    </ligand>
</feature>
<dbReference type="Gene3D" id="3.40.50.2020">
    <property type="match status" value="1"/>
</dbReference>
<proteinExistence type="inferred from homology"/>
<gene>
    <name evidence="9 11" type="primary">pyrE</name>
    <name evidence="11" type="ORF">RVIR1_06480</name>
</gene>
<keyword evidence="8" id="KW-0511">Multifunctional enzyme</keyword>
<comment type="pathway">
    <text evidence="2 9">Pyrimidine metabolism; UMP biosynthesis via de novo pathway; UMP from orotate: step 1/2.</text>
</comment>
<evidence type="ECO:0000256" key="2">
    <source>
        <dbReference type="ARBA" id="ARBA00004889"/>
    </source>
</evidence>
<protein>
    <recommendedName>
        <fullName evidence="9">Orotate phosphoribosyltransferase</fullName>
        <shortName evidence="9">OPRT</shortName>
        <shortName evidence="9">OPRTase</shortName>
        <ecNumber evidence="9">2.4.2.10</ecNumber>
    </recommendedName>
</protein>
<feature type="binding site" description="in other chain" evidence="9">
    <location>
        <position position="93"/>
    </location>
    <ligand>
        <name>5-phospho-alpha-D-ribose 1-diphosphate</name>
        <dbReference type="ChEBI" id="CHEBI:58017"/>
        <note>ligand shared between dimeric partners</note>
    </ligand>
</feature>
<feature type="binding site" evidence="9">
    <location>
        <position position="150"/>
    </location>
    <ligand>
        <name>orotate</name>
        <dbReference type="ChEBI" id="CHEBI:30839"/>
    </ligand>
</feature>
<dbReference type="SUPFAM" id="SSF53271">
    <property type="entry name" value="PRTase-like"/>
    <property type="match status" value="1"/>
</dbReference>
<dbReference type="InterPro" id="IPR023031">
    <property type="entry name" value="OPRT"/>
</dbReference>
<feature type="binding site" evidence="9">
    <location>
        <position position="96"/>
    </location>
    <ligand>
        <name>5-phospho-alpha-D-ribose 1-diphosphate</name>
        <dbReference type="ChEBI" id="CHEBI:58017"/>
        <note>ligand shared between dimeric partners</note>
    </ligand>
</feature>
<keyword evidence="12" id="KW-1185">Reference proteome</keyword>
<dbReference type="AlphaFoldDB" id="A0A2Z5UU25"/>
<evidence type="ECO:0000256" key="7">
    <source>
        <dbReference type="ARBA" id="ARBA00023239"/>
    </source>
</evidence>
<dbReference type="GO" id="GO:0000287">
    <property type="term" value="F:magnesium ion binding"/>
    <property type="evidence" value="ECO:0007669"/>
    <property type="project" value="UniProtKB-UniRule"/>
</dbReference>
<dbReference type="GO" id="GO:0044205">
    <property type="term" value="P:'de novo' UMP biosynthetic process"/>
    <property type="evidence" value="ECO:0007669"/>
    <property type="project" value="UniProtKB-UniRule"/>
</dbReference>
<dbReference type="EC" id="2.4.2.10" evidence="9"/>
<dbReference type="Pfam" id="PF00156">
    <property type="entry name" value="Pribosyltran"/>
    <property type="match status" value="1"/>
</dbReference>
<comment type="subunit">
    <text evidence="9">Homodimer.</text>
</comment>
<comment type="caution">
    <text evidence="9">Lacks conserved residue(s) required for the propagation of feature annotation.</text>
</comment>
<reference evidence="11 12" key="1">
    <citation type="submission" date="2017-03" db="EMBL/GenBank/DDBJ databases">
        <title>The genome sequence of Candidatus Rickettsiella viridis.</title>
        <authorList>
            <person name="Nikoh N."/>
            <person name="Tsuchida T."/>
            <person name="Yamaguchi K."/>
            <person name="Maeda T."/>
            <person name="Shigenobu S."/>
            <person name="Fukatsu T."/>
        </authorList>
    </citation>
    <scope>NUCLEOTIDE SEQUENCE [LARGE SCALE GENOMIC DNA]</scope>
    <source>
        <strain evidence="11 12">Ap-RA04</strain>
    </source>
</reference>
<dbReference type="InterPro" id="IPR029057">
    <property type="entry name" value="PRTase-like"/>
</dbReference>
<dbReference type="RefSeq" id="WP_126322630.1">
    <property type="nucleotide sequence ID" value="NZ_AP018005.1"/>
</dbReference>
<feature type="binding site" evidence="9">
    <location>
        <position position="122"/>
    </location>
    <ligand>
        <name>orotate</name>
        <dbReference type="ChEBI" id="CHEBI:30839"/>
    </ligand>
</feature>
<evidence type="ECO:0000256" key="3">
    <source>
        <dbReference type="ARBA" id="ARBA00022676"/>
    </source>
</evidence>
<feature type="binding site" description="in other chain" evidence="9">
    <location>
        <begin position="118"/>
        <end position="126"/>
    </location>
    <ligand>
        <name>5-phospho-alpha-D-ribose 1-diphosphate</name>
        <dbReference type="ChEBI" id="CHEBI:58017"/>
        <note>ligand shared between dimeric partners</note>
    </ligand>
</feature>
<comment type="cofactor">
    <cofactor evidence="9">
        <name>Mg(2+)</name>
        <dbReference type="ChEBI" id="CHEBI:18420"/>
    </cofactor>
</comment>
<evidence type="ECO:0000256" key="6">
    <source>
        <dbReference type="ARBA" id="ARBA00022975"/>
    </source>
</evidence>
<sequence length="178" mass="19920">MMNKKQELLRALTEINTIKFGEFTLRSGKTSPVYIDLRPIIAYPKLLRELSCALWDRVKNLQTTLLCGVPYTALPIATCISLDQDLPMVICRKEAKEYGTKKQVEGIFKKGQNCLVIEDVVTTGGSVIKTIDVLQQQGLQVTDVVVLVDRQEGGREALEAKGYRLHSVFTLDDLYQGS</sequence>
<keyword evidence="3 9" id="KW-0328">Glycosyltransferase</keyword>
<dbReference type="GO" id="GO:0004590">
    <property type="term" value="F:orotidine-5'-phosphate decarboxylase activity"/>
    <property type="evidence" value="ECO:0007669"/>
    <property type="project" value="TreeGrafter"/>
</dbReference>
<evidence type="ECO:0000256" key="8">
    <source>
        <dbReference type="ARBA" id="ARBA00023268"/>
    </source>
</evidence>
<comment type="similarity">
    <text evidence="9">Belongs to the purine/pyrimidine phosphoribosyltransferase family. PyrE subfamily.</text>
</comment>
<dbReference type="InterPro" id="IPR000836">
    <property type="entry name" value="PRTase_dom"/>
</dbReference>
<evidence type="ECO:0000313" key="12">
    <source>
        <dbReference type="Proteomes" id="UP000282483"/>
    </source>
</evidence>
<comment type="catalytic activity">
    <reaction evidence="9">
        <text>orotidine 5'-phosphate + diphosphate = orotate + 5-phospho-alpha-D-ribose 1-diphosphate</text>
        <dbReference type="Rhea" id="RHEA:10380"/>
        <dbReference type="ChEBI" id="CHEBI:30839"/>
        <dbReference type="ChEBI" id="CHEBI:33019"/>
        <dbReference type="ChEBI" id="CHEBI:57538"/>
        <dbReference type="ChEBI" id="CHEBI:58017"/>
        <dbReference type="EC" id="2.4.2.10"/>
    </reaction>
</comment>
<evidence type="ECO:0000256" key="9">
    <source>
        <dbReference type="HAMAP-Rule" id="MF_01208"/>
    </source>
</evidence>
<evidence type="ECO:0000256" key="5">
    <source>
        <dbReference type="ARBA" id="ARBA00022793"/>
    </source>
</evidence>